<protein>
    <submittedName>
        <fullName evidence="1">DUF6415 family natural product biosynthesis protein</fullName>
    </submittedName>
</protein>
<reference evidence="1" key="1">
    <citation type="submission" date="2022-10" db="EMBL/GenBank/DDBJ databases">
        <title>The complete genomes of actinobacterial strains from the NBC collection.</title>
        <authorList>
            <person name="Joergensen T.S."/>
            <person name="Alvarez Arevalo M."/>
            <person name="Sterndorff E.B."/>
            <person name="Faurdal D."/>
            <person name="Vuksanovic O."/>
            <person name="Mourched A.-S."/>
            <person name="Charusanti P."/>
            <person name="Shaw S."/>
            <person name="Blin K."/>
            <person name="Weber T."/>
        </authorList>
    </citation>
    <scope>NUCLEOTIDE SEQUENCE</scope>
    <source>
        <strain evidence="1">NBC_00093</strain>
    </source>
</reference>
<accession>A0AAU2AIW5</accession>
<sequence length="149" mass="16723">MTWPCGWRTRFWAGVRRYDDEAVGRNPGRRTDHGERDTAVRFLGEPALPRYETVQHFGHAFHRDLWRLIPRIEQLAGCLPGDDAPVNVALAGVGEARRRLDEIERAGLAGEFERVKRLARSVVALCDHHDNLTGVPTSGSVTPPRTAHP</sequence>
<evidence type="ECO:0000313" key="1">
    <source>
        <dbReference type="EMBL" id="WTT23615.1"/>
    </source>
</evidence>
<dbReference type="InterPro" id="IPR046300">
    <property type="entry name" value="DUF6415"/>
</dbReference>
<gene>
    <name evidence="1" type="ORF">OHA22_27185</name>
</gene>
<name>A0AAU2AIW5_9ACTN</name>
<proteinExistence type="predicted"/>
<dbReference type="EMBL" id="CP108222">
    <property type="protein sequence ID" value="WTT23615.1"/>
    <property type="molecule type" value="Genomic_DNA"/>
</dbReference>
<organism evidence="1">
    <name type="scientific">Streptomyces sp. NBC_00093</name>
    <dbReference type="NCBI Taxonomy" id="2975649"/>
    <lineage>
        <taxon>Bacteria</taxon>
        <taxon>Bacillati</taxon>
        <taxon>Actinomycetota</taxon>
        <taxon>Actinomycetes</taxon>
        <taxon>Kitasatosporales</taxon>
        <taxon>Streptomycetaceae</taxon>
        <taxon>Streptomyces</taxon>
    </lineage>
</organism>
<dbReference type="AlphaFoldDB" id="A0AAU2AIW5"/>
<dbReference type="Pfam" id="PF19979">
    <property type="entry name" value="DUF6415"/>
    <property type="match status" value="1"/>
</dbReference>